<feature type="transmembrane region" description="Helical" evidence="4">
    <location>
        <begin position="32"/>
        <end position="53"/>
    </location>
</feature>
<dbReference type="CDD" id="cd07185">
    <property type="entry name" value="OmpA_C-like"/>
    <property type="match status" value="1"/>
</dbReference>
<dbReference type="SUPFAM" id="SSF103088">
    <property type="entry name" value="OmpA-like"/>
    <property type="match status" value="1"/>
</dbReference>
<proteinExistence type="predicted"/>
<name>A0A4U1I7Q0_9BURK</name>
<dbReference type="OrthoDB" id="345640at2"/>
<dbReference type="PROSITE" id="PS51123">
    <property type="entry name" value="OMPA_2"/>
    <property type="match status" value="1"/>
</dbReference>
<sequence length="547" mass="60057">MNIPNHLRAPLIWITILAAGLIWLFLPLAMQPYWILVFGAVLAIGLGIIGLSVHRQRRLRRLSTDVQLSAMRELPVVLIVGPYAAAAFPRSAQDGVLRREGHAVWLLVKTPEELAATMSMVKESHGRFPDAALMPVLAEGNPDDAVMRREFTQWRRALEETSRNRACVLPCYPAIYACLGARDSGSDKSSWFGDVIDMSIVTPSMDNARQRLQMIRRQLDQSSLTSSQPGRLTRDALGQSVLDWLEDTALLSSIAPLANTAPFALHGLLLADIGYTPTRAGSWTRWLVRKTGLQPPATSIVSEPLPLPEVIPMRVAQTKEYRRIASRHATQHAVAAMAVVLAASFFASGWKNSQMVERIASDLKTYWDTPDEQFNAKRELLGVLRGEYAEVQQYAKGGVPVGLGWGLYKGGELQSALERAIAAYRPPPVVLTLDSLSLFDSGKTSLKAGASQKLQDALKLILSNPDKRILIAGHTDNIGSSDANLKLSEARAKAIRDWFVAESSLPVTLFAIQGYGDTRPLASNRDAAGRARNRRVEITLVPDVKSH</sequence>
<dbReference type="InterPro" id="IPR006665">
    <property type="entry name" value="OmpA-like"/>
</dbReference>
<dbReference type="GO" id="GO:0009279">
    <property type="term" value="C:cell outer membrane"/>
    <property type="evidence" value="ECO:0007669"/>
    <property type="project" value="UniProtKB-SubCell"/>
</dbReference>
<comment type="subcellular location">
    <subcellularLocation>
        <location evidence="1">Cell outer membrane</location>
    </subcellularLocation>
</comment>
<evidence type="ECO:0000256" key="2">
    <source>
        <dbReference type="ARBA" id="ARBA00023136"/>
    </source>
</evidence>
<evidence type="ECO:0000256" key="4">
    <source>
        <dbReference type="SAM" id="Phobius"/>
    </source>
</evidence>
<dbReference type="RefSeq" id="WP_136894037.1">
    <property type="nucleotide sequence ID" value="NZ_SWJE01000005.1"/>
</dbReference>
<evidence type="ECO:0000259" key="5">
    <source>
        <dbReference type="PROSITE" id="PS51123"/>
    </source>
</evidence>
<feature type="transmembrane region" description="Helical" evidence="4">
    <location>
        <begin position="7"/>
        <end position="26"/>
    </location>
</feature>
<keyword evidence="7" id="KW-1185">Reference proteome</keyword>
<dbReference type="InterPro" id="IPR050330">
    <property type="entry name" value="Bact_OuterMem_StrucFunc"/>
</dbReference>
<keyword evidence="2 3" id="KW-0472">Membrane</keyword>
<reference evidence="6 7" key="1">
    <citation type="submission" date="2019-04" db="EMBL/GenBank/DDBJ databases">
        <title>Trinickia sp. 7GSK02, isolated from subtropical forest soil.</title>
        <authorList>
            <person name="Gao Z.-H."/>
            <person name="Qiu L.-H."/>
        </authorList>
    </citation>
    <scope>NUCLEOTIDE SEQUENCE [LARGE SCALE GENOMIC DNA]</scope>
    <source>
        <strain evidence="6 7">7GSK02</strain>
    </source>
</reference>
<protein>
    <submittedName>
        <fullName evidence="6">OmpA family protein</fullName>
    </submittedName>
</protein>
<dbReference type="EMBL" id="SWJE01000005">
    <property type="protein sequence ID" value="TKC89357.1"/>
    <property type="molecule type" value="Genomic_DNA"/>
</dbReference>
<gene>
    <name evidence="6" type="ORF">FAZ69_10435</name>
</gene>
<dbReference type="Pfam" id="PF00691">
    <property type="entry name" value="OmpA"/>
    <property type="match status" value="1"/>
</dbReference>
<keyword evidence="4" id="KW-0812">Transmembrane</keyword>
<evidence type="ECO:0000256" key="1">
    <source>
        <dbReference type="ARBA" id="ARBA00004442"/>
    </source>
</evidence>
<dbReference type="Gene3D" id="3.30.1330.60">
    <property type="entry name" value="OmpA-like domain"/>
    <property type="match status" value="1"/>
</dbReference>
<dbReference type="AlphaFoldDB" id="A0A4U1I7Q0"/>
<dbReference type="InterPro" id="IPR006664">
    <property type="entry name" value="OMP_bac"/>
</dbReference>
<evidence type="ECO:0000313" key="7">
    <source>
        <dbReference type="Proteomes" id="UP000305539"/>
    </source>
</evidence>
<dbReference type="PANTHER" id="PTHR30329:SF20">
    <property type="entry name" value="EXPORTED PROTEIN"/>
    <property type="match status" value="1"/>
</dbReference>
<evidence type="ECO:0000256" key="3">
    <source>
        <dbReference type="PROSITE-ProRule" id="PRU00473"/>
    </source>
</evidence>
<evidence type="ECO:0000313" key="6">
    <source>
        <dbReference type="EMBL" id="TKC89357.1"/>
    </source>
</evidence>
<dbReference type="Proteomes" id="UP000305539">
    <property type="component" value="Unassembled WGS sequence"/>
</dbReference>
<feature type="transmembrane region" description="Helical" evidence="4">
    <location>
        <begin position="332"/>
        <end position="350"/>
    </location>
</feature>
<dbReference type="PANTHER" id="PTHR30329">
    <property type="entry name" value="STATOR ELEMENT OF FLAGELLAR MOTOR COMPLEX"/>
    <property type="match status" value="1"/>
</dbReference>
<dbReference type="PRINTS" id="PR01021">
    <property type="entry name" value="OMPADOMAIN"/>
</dbReference>
<keyword evidence="4" id="KW-1133">Transmembrane helix</keyword>
<dbReference type="InterPro" id="IPR036737">
    <property type="entry name" value="OmpA-like_sf"/>
</dbReference>
<feature type="domain" description="OmpA-like" evidence="5">
    <location>
        <begin position="426"/>
        <end position="544"/>
    </location>
</feature>
<comment type="caution">
    <text evidence="6">The sequence shown here is derived from an EMBL/GenBank/DDBJ whole genome shotgun (WGS) entry which is preliminary data.</text>
</comment>
<organism evidence="6 7">
    <name type="scientific">Trinickia terrae</name>
    <dbReference type="NCBI Taxonomy" id="2571161"/>
    <lineage>
        <taxon>Bacteria</taxon>
        <taxon>Pseudomonadati</taxon>
        <taxon>Pseudomonadota</taxon>
        <taxon>Betaproteobacteria</taxon>
        <taxon>Burkholderiales</taxon>
        <taxon>Burkholderiaceae</taxon>
        <taxon>Trinickia</taxon>
    </lineage>
</organism>
<accession>A0A4U1I7Q0</accession>